<keyword evidence="4" id="KW-0560">Oxidoreductase</keyword>
<dbReference type="PANTHER" id="PTHR23167:SF54">
    <property type="entry name" value="[F-ACTIN]-MONOOXYGENASE MICAL"/>
    <property type="match status" value="1"/>
</dbReference>
<evidence type="ECO:0000256" key="5">
    <source>
        <dbReference type="SAM" id="Coils"/>
    </source>
</evidence>
<dbReference type="PROSITE" id="PS50021">
    <property type="entry name" value="CH"/>
    <property type="match status" value="1"/>
</dbReference>
<keyword evidence="2" id="KW-0963">Cytoplasm</keyword>
<feature type="compositionally biased region" description="Low complexity" evidence="6">
    <location>
        <begin position="892"/>
        <end position="905"/>
    </location>
</feature>
<dbReference type="Gene3D" id="1.10.418.10">
    <property type="entry name" value="Calponin-like domain"/>
    <property type="match status" value="1"/>
</dbReference>
<name>A0ABP1SA16_9HEXA</name>
<dbReference type="Proteomes" id="UP001642540">
    <property type="component" value="Unassembled WGS sequence"/>
</dbReference>
<dbReference type="Pfam" id="PF00890">
    <property type="entry name" value="FAD_binding_2"/>
    <property type="match status" value="1"/>
</dbReference>
<feature type="region of interest" description="Disordered" evidence="6">
    <location>
        <begin position="766"/>
        <end position="787"/>
    </location>
</feature>
<dbReference type="Pfam" id="PF00307">
    <property type="entry name" value="CH"/>
    <property type="match status" value="1"/>
</dbReference>
<keyword evidence="3" id="KW-0285">Flavoprotein</keyword>
<feature type="domain" description="Calponin-homology (CH)" evidence="7">
    <location>
        <begin position="519"/>
        <end position="624"/>
    </location>
</feature>
<dbReference type="PANTHER" id="PTHR23167">
    <property type="entry name" value="CALPONIN HOMOLOGY DOMAIN-CONTAINING PROTEIN DDB_G0272472-RELATED"/>
    <property type="match status" value="1"/>
</dbReference>
<dbReference type="SUPFAM" id="SSF47576">
    <property type="entry name" value="Calponin-homology domain, CH-domain"/>
    <property type="match status" value="1"/>
</dbReference>
<evidence type="ECO:0000313" key="9">
    <source>
        <dbReference type="Proteomes" id="UP001642540"/>
    </source>
</evidence>
<protein>
    <recommendedName>
        <fullName evidence="7">Calponin-homology (CH) domain-containing protein</fullName>
    </recommendedName>
</protein>
<sequence length="1179" mass="132473">MDPATRKSHGQDQALASDTFDKFCNANTLKDILALYRQLCSVCKLVPTNFHEFFPKIRGKIPSWRAEELWSRFEKKASEKCYARGRYCGNTKVLIIGAGPCGLRAAIDAQLLGAKVVVIEKREKLSRNNVLHLWPFVIADLRGLGAKVLYGKFCAGSIDHISIRQIQCILLKVALLLGVEFYEGVGFQGLVEPSSSALDDGWRAQITPSTHPLSQYQFDVILGADGRQSILSSEGFKRKALRAKLAIAITANFINKHTEAEAKVEEISGVSYIFRQQFFQDFQEAMGIALENIVYYKDETHYFVMTPKKQSLLEKRVLYQDFPEPELLLAPENVDQEALQRFTMEAVVFATDNRLPELEFALNHYGQPDVAVFDFTTMYASENACRAVQRKGHKLLIGLVGDALLEPFWPTGSGCARGFLSSYDAAWMIRGWGKGLNSVLEVLAERESIYRLLGQTTPENLSKDHNQFNIDPRSRYPKINLGAVNARQITYLYDSDVPIKDVYDPIRDPNDSKLLKEFVMPAEFLVRWLQEQLSSKNVQIGSLTDVLNEGKALPALLHRYRPDLIQFPLPDNVDKCIKNQLIFEILQDEFDIGIPMDCEKSVGCGDSERGILTRYLSQIYLRFRGDICRDTVFIPEASNKRGAVQYPNNSKLHHSLSIKEFLRAKAELERSRKEEEDNQSSKREKRRSQFYDALMASESQNTLQKSQTSINVVIPVVKLNPVPPGELFAACRQGRDKDVACENRPTSVASPIPPSTKALIRSRSDVGFRRGPSPLATTNTPPPSALQSSRSVVLGSAVKQQQNLQLLQQQQQQESEAVEMQMRIMKRRTTPAGAILSTFLQKQAIAKSMEQEEQENWTKRQIRDMRARSLNQNSFNGWGKKPENEQNNYFNQEQQEQQLQHQQQQPLGPDVSFKDRCKFLEKNIYNSGRDIKVHTSSVPWFSETTSARNSKPNSPGPAPLQKSPSSLVSTTTTFLAKPQPSSPPVNTHQNSPIFGGNFFQQTQQHQQKLTSNQKTQKSSSNSNVVPNKMGQKPQPAEIEQKLNATIAGMKAQLVNPPQYHINGQIIHPGNGSKTSKSSGMKQEGLQVTRTHIPTLPQQAQPLRRSATSIGVALPSQNHHHHHQTFIHNKIHNGGLASPFINAKVVTDSSGESDSDNEFLKAIDFESLDGQELQELLSSF</sequence>
<feature type="region of interest" description="Disordered" evidence="6">
    <location>
        <begin position="892"/>
        <end position="911"/>
    </location>
</feature>
<evidence type="ECO:0000256" key="6">
    <source>
        <dbReference type="SAM" id="MobiDB-lite"/>
    </source>
</evidence>
<dbReference type="Gene3D" id="3.50.50.60">
    <property type="entry name" value="FAD/NAD(P)-binding domain"/>
    <property type="match status" value="1"/>
</dbReference>
<dbReference type="Pfam" id="PF25413">
    <property type="entry name" value="Rossman_Mical"/>
    <property type="match status" value="1"/>
</dbReference>
<dbReference type="InterPro" id="IPR036872">
    <property type="entry name" value="CH_dom_sf"/>
</dbReference>
<feature type="region of interest" description="Disordered" evidence="6">
    <location>
        <begin position="943"/>
        <end position="1035"/>
    </location>
</feature>
<dbReference type="InterPro" id="IPR057494">
    <property type="entry name" value="Rossman_Mical"/>
</dbReference>
<feature type="compositionally biased region" description="Low complexity" evidence="6">
    <location>
        <begin position="1000"/>
        <end position="1025"/>
    </location>
</feature>
<keyword evidence="5" id="KW-0175">Coiled coil</keyword>
<feature type="compositionally biased region" description="Polar residues" evidence="6">
    <location>
        <begin position="962"/>
        <end position="974"/>
    </location>
</feature>
<evidence type="ECO:0000256" key="4">
    <source>
        <dbReference type="ARBA" id="ARBA00023002"/>
    </source>
</evidence>
<dbReference type="SUPFAM" id="SSF51905">
    <property type="entry name" value="FAD/NAD(P)-binding domain"/>
    <property type="match status" value="1"/>
</dbReference>
<dbReference type="InterPro" id="IPR036188">
    <property type="entry name" value="FAD/NAD-bd_sf"/>
</dbReference>
<evidence type="ECO:0000256" key="1">
    <source>
        <dbReference type="ARBA" id="ARBA00004496"/>
    </source>
</evidence>
<comment type="caution">
    <text evidence="8">The sequence shown here is derived from an EMBL/GenBank/DDBJ whole genome shotgun (WGS) entry which is preliminary data.</text>
</comment>
<gene>
    <name evidence="8" type="ORF">ODALV1_LOCUS31562</name>
</gene>
<evidence type="ECO:0000259" key="7">
    <source>
        <dbReference type="PROSITE" id="PS50021"/>
    </source>
</evidence>
<feature type="compositionally biased region" description="Polar residues" evidence="6">
    <location>
        <begin position="775"/>
        <end position="787"/>
    </location>
</feature>
<evidence type="ECO:0000313" key="8">
    <source>
        <dbReference type="EMBL" id="CAL8148884.1"/>
    </source>
</evidence>
<keyword evidence="9" id="KW-1185">Reference proteome</keyword>
<feature type="coiled-coil region" evidence="5">
    <location>
        <begin position="658"/>
        <end position="685"/>
    </location>
</feature>
<organism evidence="8 9">
    <name type="scientific">Orchesella dallaii</name>
    <dbReference type="NCBI Taxonomy" id="48710"/>
    <lineage>
        <taxon>Eukaryota</taxon>
        <taxon>Metazoa</taxon>
        <taxon>Ecdysozoa</taxon>
        <taxon>Arthropoda</taxon>
        <taxon>Hexapoda</taxon>
        <taxon>Collembola</taxon>
        <taxon>Entomobryomorpha</taxon>
        <taxon>Entomobryoidea</taxon>
        <taxon>Orchesellidae</taxon>
        <taxon>Orchesellinae</taxon>
        <taxon>Orchesella</taxon>
    </lineage>
</organism>
<dbReference type="PRINTS" id="PR00420">
    <property type="entry name" value="RNGMNOXGNASE"/>
</dbReference>
<comment type="subcellular location">
    <subcellularLocation>
        <location evidence="1">Cytoplasm</location>
    </subcellularLocation>
</comment>
<evidence type="ECO:0000256" key="2">
    <source>
        <dbReference type="ARBA" id="ARBA00022490"/>
    </source>
</evidence>
<dbReference type="InterPro" id="IPR001715">
    <property type="entry name" value="CH_dom"/>
</dbReference>
<dbReference type="InterPro" id="IPR050540">
    <property type="entry name" value="F-actin_Monoox_Mical"/>
</dbReference>
<proteinExistence type="predicted"/>
<reference evidence="8 9" key="1">
    <citation type="submission" date="2024-08" db="EMBL/GenBank/DDBJ databases">
        <authorList>
            <person name="Cucini C."/>
            <person name="Frati F."/>
        </authorList>
    </citation>
    <scope>NUCLEOTIDE SEQUENCE [LARGE SCALE GENOMIC DNA]</scope>
</reference>
<accession>A0ABP1SA16</accession>
<evidence type="ECO:0000256" key="3">
    <source>
        <dbReference type="ARBA" id="ARBA00022630"/>
    </source>
</evidence>
<dbReference type="InterPro" id="IPR003953">
    <property type="entry name" value="FAD-dep_OxRdtase_2_FAD-bd"/>
</dbReference>
<feature type="compositionally biased region" description="Polar residues" evidence="6">
    <location>
        <begin position="943"/>
        <end position="953"/>
    </location>
</feature>
<dbReference type="EMBL" id="CAXLJM020000177">
    <property type="protein sequence ID" value="CAL8148884.1"/>
    <property type="molecule type" value="Genomic_DNA"/>
</dbReference>